<feature type="region of interest" description="Disordered" evidence="1">
    <location>
        <begin position="1"/>
        <end position="23"/>
    </location>
</feature>
<feature type="compositionally biased region" description="Low complexity" evidence="1">
    <location>
        <begin position="1"/>
        <end position="18"/>
    </location>
</feature>
<dbReference type="Proteomes" id="UP000663866">
    <property type="component" value="Unassembled WGS sequence"/>
</dbReference>
<protein>
    <submittedName>
        <fullName evidence="2">Uncharacterized protein</fullName>
    </submittedName>
</protein>
<comment type="caution">
    <text evidence="2">The sequence shown here is derived from an EMBL/GenBank/DDBJ whole genome shotgun (WGS) entry which is preliminary data.</text>
</comment>
<dbReference type="EMBL" id="CAJNRF010000354">
    <property type="protein sequence ID" value="CAF1956294.1"/>
    <property type="molecule type" value="Genomic_DNA"/>
</dbReference>
<accession>A0A816LUK4</accession>
<feature type="region of interest" description="Disordered" evidence="1">
    <location>
        <begin position="230"/>
        <end position="268"/>
    </location>
</feature>
<feature type="compositionally biased region" description="Low complexity" evidence="1">
    <location>
        <begin position="354"/>
        <end position="365"/>
    </location>
</feature>
<gene>
    <name evidence="3" type="ORF">OVN521_LOCUS12219</name>
    <name evidence="2" type="ORF">WKI299_LOCUS2617</name>
</gene>
<dbReference type="EMBL" id="CAJOBG010001690">
    <property type="protein sequence ID" value="CAF3950609.1"/>
    <property type="molecule type" value="Genomic_DNA"/>
</dbReference>
<organism evidence="2 4">
    <name type="scientific">Rotaria magnacalcarata</name>
    <dbReference type="NCBI Taxonomy" id="392030"/>
    <lineage>
        <taxon>Eukaryota</taxon>
        <taxon>Metazoa</taxon>
        <taxon>Spiralia</taxon>
        <taxon>Gnathifera</taxon>
        <taxon>Rotifera</taxon>
        <taxon>Eurotatoria</taxon>
        <taxon>Bdelloidea</taxon>
        <taxon>Philodinida</taxon>
        <taxon>Philodinidae</taxon>
        <taxon>Rotaria</taxon>
    </lineage>
</organism>
<dbReference type="AlphaFoldDB" id="A0A816LUK4"/>
<evidence type="ECO:0000313" key="4">
    <source>
        <dbReference type="Proteomes" id="UP000663856"/>
    </source>
</evidence>
<keyword evidence="5" id="KW-1185">Reference proteome</keyword>
<reference evidence="2" key="1">
    <citation type="submission" date="2021-02" db="EMBL/GenBank/DDBJ databases">
        <authorList>
            <person name="Nowell W R."/>
        </authorList>
    </citation>
    <scope>NUCLEOTIDE SEQUENCE</scope>
</reference>
<proteinExistence type="predicted"/>
<sequence>MFSNRSSSLLPPNNNNHNDQYLGPDYSYDRLLVPPSSYVHHQSEPNVALYFDNQAEQRRLSDGPYPALARRPYTYHYYHHPGEFTGNEPCMLKRKNSSLNIILDSTSSMMRTASSTVQCLIGSAHRASYCGQPDPSVQLAPNGVSGSLYLRSTTANSNESSLSTSSYDEQKRHVTIYDGCIPTTPFPPKIPFELMTPFDVITKSIDDPLESFVQIVLEKPDDRPPIIPPMLTSPIHMNSPDRCRRRSSSPRLKITQPRPPKSIENTPLPKLTQHQFMPVKDSINSNESHCQTSDVIEPMDFSFLEPVLRGESAAPPPPPPPMRNQSLSLLNKKSINSRISLQNSSATEDSAIDLNLNPPSSYSSNHVTTIEDDLVSSESSSGDNHNYYLPYCPRSHITPFTG</sequence>
<evidence type="ECO:0000256" key="1">
    <source>
        <dbReference type="SAM" id="MobiDB-lite"/>
    </source>
</evidence>
<name>A0A816LUK4_9BILA</name>
<evidence type="ECO:0000313" key="5">
    <source>
        <dbReference type="Proteomes" id="UP000663866"/>
    </source>
</evidence>
<feature type="region of interest" description="Disordered" evidence="1">
    <location>
        <begin position="340"/>
        <end position="365"/>
    </location>
</feature>
<evidence type="ECO:0000313" key="2">
    <source>
        <dbReference type="EMBL" id="CAF1956294.1"/>
    </source>
</evidence>
<dbReference type="Proteomes" id="UP000663856">
    <property type="component" value="Unassembled WGS sequence"/>
</dbReference>
<evidence type="ECO:0000313" key="3">
    <source>
        <dbReference type="EMBL" id="CAF3950609.1"/>
    </source>
</evidence>